<keyword evidence="7" id="KW-0121">Carboxypeptidase</keyword>
<feature type="signal peptide" evidence="8">
    <location>
        <begin position="1"/>
        <end position="20"/>
    </location>
</feature>
<dbReference type="EC" id="3.4.-.-" evidence="7"/>
<feature type="chain" id="PRO_5046179801" description="Angiotensin-converting enzyme" evidence="8">
    <location>
        <begin position="21"/>
        <end position="666"/>
    </location>
</feature>
<comment type="cofactor">
    <cofactor evidence="7">
        <name>Zn(2+)</name>
        <dbReference type="ChEBI" id="CHEBI:29105"/>
    </cofactor>
    <text evidence="7">Binds 1 zinc ion per subunit.</text>
</comment>
<evidence type="ECO:0000313" key="10">
    <source>
        <dbReference type="Proteomes" id="UP001642483"/>
    </source>
</evidence>
<sequence>MFGNIWVLYFVLYIFAFGSGKKMSYDEEDILYWLQTASTTHVKSKKCEAQCSSSHEPRLSKTSNELYKNGLFSSSYTSSLAPHQIRNQRKVSHFLTNYQRQLHIHRKLYMMSVWEKETNLTSHNIKKNSEESLKFSTWQLKMQKMARTFSMNGLNCAQTRMLKSMRKTSTPKEIRLRNESAALSNKIEEIYSKAKVCNISQKYKDCYNFEPGLINFMAKSRNYKTLLSAWKKWRDAIGPHIRHDWIRLFQINNLGAKENGFNDLGAYWRSVYDVENFASTIDSLWLKIRPLYLELHAFVRHRLHLKYGDKVNLTGPIPAHLLGNMWAMQWNNIYDMCKPFKDVDEFKVNTGMKMRNYTVDTMFTLADHFYQSIGLPAMPKSFWRHSMFIRPENRSAVCYASAFNLEDRDVRVKMCAELNEEYLYVVHHEMGHCQYYLAYNLHQPELFQSGANPGFHEAIGDTAALSVLNPAHLRKLGIIKRSKSKVNKKKQHINFLMKKALGKLAFYPYPLALESWRWKVFAGSIPTNQLNAGYWRERLRYQGIAPPIERSENDFDPGAKFHVTNNVPYIRYFISHVLQFQFYESMCKRSLHKGPLHNCDFAGSKMAGQPFAEMLRLGSSKSWKYALKEMTGSCGMEVQPIIEYFNPLMKWLQKENRRLRSKIGWD</sequence>
<evidence type="ECO:0000256" key="3">
    <source>
        <dbReference type="ARBA" id="ARBA00022729"/>
    </source>
</evidence>
<dbReference type="EMBL" id="CAWYQH010000057">
    <property type="protein sequence ID" value="CAK8679331.1"/>
    <property type="molecule type" value="Genomic_DNA"/>
</dbReference>
<comment type="caution">
    <text evidence="6">Lacks conserved residue(s) required for the propagation of feature annotation.</text>
</comment>
<evidence type="ECO:0000313" key="9">
    <source>
        <dbReference type="EMBL" id="CAK8679331.1"/>
    </source>
</evidence>
<keyword evidence="5 7" id="KW-0325">Glycoprotein</keyword>
<comment type="similarity">
    <text evidence="2 6 7">Belongs to the peptidase M2 family.</text>
</comment>
<gene>
    <name evidence="9" type="ORF">CVLEPA_LOCUS9579</name>
</gene>
<proteinExistence type="inferred from homology"/>
<dbReference type="PRINTS" id="PR00791">
    <property type="entry name" value="PEPDIPTASEA"/>
</dbReference>
<keyword evidence="3 8" id="KW-0732">Signal</keyword>
<keyword evidence="4" id="KW-1015">Disulfide bond</keyword>
<evidence type="ECO:0000256" key="8">
    <source>
        <dbReference type="SAM" id="SignalP"/>
    </source>
</evidence>
<evidence type="ECO:0000256" key="1">
    <source>
        <dbReference type="ARBA" id="ARBA00001923"/>
    </source>
</evidence>
<dbReference type="CDD" id="cd06461">
    <property type="entry name" value="M2_ACE"/>
    <property type="match status" value="1"/>
</dbReference>
<dbReference type="PROSITE" id="PS52011">
    <property type="entry name" value="PEPTIDASE_M2"/>
    <property type="match status" value="1"/>
</dbReference>
<dbReference type="Pfam" id="PF01401">
    <property type="entry name" value="Peptidase_M2"/>
    <property type="match status" value="1"/>
</dbReference>
<evidence type="ECO:0000256" key="4">
    <source>
        <dbReference type="ARBA" id="ARBA00023157"/>
    </source>
</evidence>
<keyword evidence="7" id="KW-0482">Metalloprotease</keyword>
<evidence type="ECO:0000256" key="6">
    <source>
        <dbReference type="PROSITE-ProRule" id="PRU01355"/>
    </source>
</evidence>
<accession>A0ABP0FI69</accession>
<keyword evidence="7" id="KW-0378">Hydrolase</keyword>
<evidence type="ECO:0000256" key="7">
    <source>
        <dbReference type="RuleBase" id="RU361144"/>
    </source>
</evidence>
<organism evidence="9 10">
    <name type="scientific">Clavelina lepadiformis</name>
    <name type="common">Light-bulb sea squirt</name>
    <name type="synonym">Ascidia lepadiformis</name>
    <dbReference type="NCBI Taxonomy" id="159417"/>
    <lineage>
        <taxon>Eukaryota</taxon>
        <taxon>Metazoa</taxon>
        <taxon>Chordata</taxon>
        <taxon>Tunicata</taxon>
        <taxon>Ascidiacea</taxon>
        <taxon>Aplousobranchia</taxon>
        <taxon>Clavelinidae</taxon>
        <taxon>Clavelina</taxon>
    </lineage>
</organism>
<dbReference type="Proteomes" id="UP001642483">
    <property type="component" value="Unassembled WGS sequence"/>
</dbReference>
<dbReference type="SUPFAM" id="SSF55486">
    <property type="entry name" value="Metalloproteases ('zincins'), catalytic domain"/>
    <property type="match status" value="1"/>
</dbReference>
<evidence type="ECO:0000256" key="2">
    <source>
        <dbReference type="ARBA" id="ARBA00008139"/>
    </source>
</evidence>
<keyword evidence="7" id="KW-0645">Protease</keyword>
<protein>
    <recommendedName>
        <fullName evidence="7">Angiotensin-converting enzyme</fullName>
        <ecNumber evidence="7">3.4.-.-</ecNumber>
    </recommendedName>
</protein>
<keyword evidence="7" id="KW-0479">Metal-binding</keyword>
<keyword evidence="10" id="KW-1185">Reference proteome</keyword>
<keyword evidence="7" id="KW-0862">Zinc</keyword>
<comment type="caution">
    <text evidence="9">The sequence shown here is derived from an EMBL/GenBank/DDBJ whole genome shotgun (WGS) entry which is preliminary data.</text>
</comment>
<evidence type="ECO:0000256" key="5">
    <source>
        <dbReference type="ARBA" id="ARBA00023180"/>
    </source>
</evidence>
<dbReference type="InterPro" id="IPR001548">
    <property type="entry name" value="Peptidase_M2"/>
</dbReference>
<dbReference type="PANTHER" id="PTHR10514">
    <property type="entry name" value="ANGIOTENSIN-CONVERTING ENZYME"/>
    <property type="match status" value="1"/>
</dbReference>
<name>A0ABP0FI69_CLALP</name>
<dbReference type="PANTHER" id="PTHR10514:SF27">
    <property type="entry name" value="ANGIOTENSIN-CONVERTING ENZYME"/>
    <property type="match status" value="1"/>
</dbReference>
<reference evidence="9 10" key="1">
    <citation type="submission" date="2024-02" db="EMBL/GenBank/DDBJ databases">
        <authorList>
            <person name="Daric V."/>
            <person name="Darras S."/>
        </authorList>
    </citation>
    <scope>NUCLEOTIDE SEQUENCE [LARGE SCALE GENOMIC DNA]</scope>
</reference>
<comment type="cofactor">
    <cofactor evidence="1">
        <name>chloride</name>
        <dbReference type="ChEBI" id="CHEBI:17996"/>
    </cofactor>
</comment>